<dbReference type="Proteomes" id="UP000625711">
    <property type="component" value="Unassembled WGS sequence"/>
</dbReference>
<proteinExistence type="predicted"/>
<evidence type="ECO:0000256" key="1">
    <source>
        <dbReference type="SAM" id="Phobius"/>
    </source>
</evidence>
<keyword evidence="3" id="KW-1185">Reference proteome</keyword>
<organism evidence="2 3">
    <name type="scientific">Rhynchophorus ferrugineus</name>
    <name type="common">Red palm weevil</name>
    <name type="synonym">Curculio ferrugineus</name>
    <dbReference type="NCBI Taxonomy" id="354439"/>
    <lineage>
        <taxon>Eukaryota</taxon>
        <taxon>Metazoa</taxon>
        <taxon>Ecdysozoa</taxon>
        <taxon>Arthropoda</taxon>
        <taxon>Hexapoda</taxon>
        <taxon>Insecta</taxon>
        <taxon>Pterygota</taxon>
        <taxon>Neoptera</taxon>
        <taxon>Endopterygota</taxon>
        <taxon>Coleoptera</taxon>
        <taxon>Polyphaga</taxon>
        <taxon>Cucujiformia</taxon>
        <taxon>Curculionidae</taxon>
        <taxon>Dryophthorinae</taxon>
        <taxon>Rhynchophorus</taxon>
    </lineage>
</organism>
<accession>A0A834IQK5</accession>
<keyword evidence="1" id="KW-0472">Membrane</keyword>
<evidence type="ECO:0000313" key="2">
    <source>
        <dbReference type="EMBL" id="KAF7283233.1"/>
    </source>
</evidence>
<evidence type="ECO:0000313" key="3">
    <source>
        <dbReference type="Proteomes" id="UP000625711"/>
    </source>
</evidence>
<comment type="caution">
    <text evidence="2">The sequence shown here is derived from an EMBL/GenBank/DDBJ whole genome shotgun (WGS) entry which is preliminary data.</text>
</comment>
<dbReference type="EMBL" id="JAACXV010000127">
    <property type="protein sequence ID" value="KAF7283233.1"/>
    <property type="molecule type" value="Genomic_DNA"/>
</dbReference>
<keyword evidence="1" id="KW-0812">Transmembrane</keyword>
<gene>
    <name evidence="2" type="ORF">GWI33_001158</name>
</gene>
<name>A0A834IQK5_RHYFE</name>
<sequence>MTPGDILAPSDGNKVKAVRSGSGLSASSPRPPLTTAIVVITSSVVKLFLLLAGEYDDHSRRKDCGWSAYGTEREFSSVYDSSVAALNRYLQYFRWLCHRLA</sequence>
<keyword evidence="1" id="KW-1133">Transmembrane helix</keyword>
<feature type="transmembrane region" description="Helical" evidence="1">
    <location>
        <begin position="33"/>
        <end position="52"/>
    </location>
</feature>
<reference evidence="2" key="1">
    <citation type="submission" date="2020-08" db="EMBL/GenBank/DDBJ databases">
        <title>Genome sequencing and assembly of the red palm weevil Rhynchophorus ferrugineus.</title>
        <authorList>
            <person name="Dias G.B."/>
            <person name="Bergman C.M."/>
            <person name="Manee M."/>
        </authorList>
    </citation>
    <scope>NUCLEOTIDE SEQUENCE</scope>
    <source>
        <strain evidence="2">AA-2017</strain>
        <tissue evidence="2">Whole larva</tissue>
    </source>
</reference>
<dbReference type="AlphaFoldDB" id="A0A834IQK5"/>
<protein>
    <submittedName>
        <fullName evidence="2">Uncharacterized protein</fullName>
    </submittedName>
</protein>